<dbReference type="RefSeq" id="XP_005711519.1">
    <property type="nucleotide sequence ID" value="XM_005711462.1"/>
</dbReference>
<proteinExistence type="predicted"/>
<name>R7QV37_CHOCR</name>
<accession>R7QV37</accession>
<gene>
    <name evidence="2" type="ORF">CHC_T00007757001</name>
</gene>
<feature type="region of interest" description="Disordered" evidence="1">
    <location>
        <begin position="51"/>
        <end position="93"/>
    </location>
</feature>
<evidence type="ECO:0000256" key="1">
    <source>
        <dbReference type="SAM" id="MobiDB-lite"/>
    </source>
</evidence>
<dbReference type="AlphaFoldDB" id="R7QV37"/>
<dbReference type="GeneID" id="17319234"/>
<dbReference type="KEGG" id="ccp:CHC_T00007757001"/>
<protein>
    <submittedName>
        <fullName evidence="2">Uncharacterized protein</fullName>
    </submittedName>
</protein>
<keyword evidence="3" id="KW-1185">Reference proteome</keyword>
<dbReference type="EMBL" id="HG002328">
    <property type="protein sequence ID" value="CDF41225.1"/>
    <property type="molecule type" value="Genomic_DNA"/>
</dbReference>
<sequence>MKRYLLPLGSMHPRSATLQLLVFHPQRPPPPSGLAGPGGGRRVCPRTRPLRVATPGVPHLPNKAPDARGGCRSARPVPRVSAAESTAAPGNKT</sequence>
<evidence type="ECO:0000313" key="3">
    <source>
        <dbReference type="Proteomes" id="UP000012073"/>
    </source>
</evidence>
<reference evidence="3" key="1">
    <citation type="journal article" date="2013" name="Proc. Natl. Acad. Sci. U.S.A.">
        <title>Genome structure and metabolic features in the red seaweed Chondrus crispus shed light on evolution of the Archaeplastida.</title>
        <authorList>
            <person name="Collen J."/>
            <person name="Porcel B."/>
            <person name="Carre W."/>
            <person name="Ball S.G."/>
            <person name="Chaparro C."/>
            <person name="Tonon T."/>
            <person name="Barbeyron T."/>
            <person name="Michel G."/>
            <person name="Noel B."/>
            <person name="Valentin K."/>
            <person name="Elias M."/>
            <person name="Artiguenave F."/>
            <person name="Arun A."/>
            <person name="Aury J.M."/>
            <person name="Barbosa-Neto J.F."/>
            <person name="Bothwell J.H."/>
            <person name="Bouget F.Y."/>
            <person name="Brillet L."/>
            <person name="Cabello-Hurtado F."/>
            <person name="Capella-Gutierrez S."/>
            <person name="Charrier B."/>
            <person name="Cladiere L."/>
            <person name="Cock J.M."/>
            <person name="Coelho S.M."/>
            <person name="Colleoni C."/>
            <person name="Czjzek M."/>
            <person name="Da Silva C."/>
            <person name="Delage L."/>
            <person name="Denoeud F."/>
            <person name="Deschamps P."/>
            <person name="Dittami S.M."/>
            <person name="Gabaldon T."/>
            <person name="Gachon C.M."/>
            <person name="Groisillier A."/>
            <person name="Herve C."/>
            <person name="Jabbari K."/>
            <person name="Katinka M."/>
            <person name="Kloareg B."/>
            <person name="Kowalczyk N."/>
            <person name="Labadie K."/>
            <person name="Leblanc C."/>
            <person name="Lopez P.J."/>
            <person name="McLachlan D.H."/>
            <person name="Meslet-Cladiere L."/>
            <person name="Moustafa A."/>
            <person name="Nehr Z."/>
            <person name="Nyvall Collen P."/>
            <person name="Panaud O."/>
            <person name="Partensky F."/>
            <person name="Poulain J."/>
            <person name="Rensing S.A."/>
            <person name="Rousvoal S."/>
            <person name="Samson G."/>
            <person name="Symeonidi A."/>
            <person name="Weissenbach J."/>
            <person name="Zambounis A."/>
            <person name="Wincker P."/>
            <person name="Boyen C."/>
        </authorList>
    </citation>
    <scope>NUCLEOTIDE SEQUENCE [LARGE SCALE GENOMIC DNA]</scope>
    <source>
        <strain evidence="3">cv. Stackhouse</strain>
    </source>
</reference>
<evidence type="ECO:0000313" key="2">
    <source>
        <dbReference type="EMBL" id="CDF41225.1"/>
    </source>
</evidence>
<organism evidence="2 3">
    <name type="scientific">Chondrus crispus</name>
    <name type="common">Carrageen Irish moss</name>
    <name type="synonym">Polymorpha crispa</name>
    <dbReference type="NCBI Taxonomy" id="2769"/>
    <lineage>
        <taxon>Eukaryota</taxon>
        <taxon>Rhodophyta</taxon>
        <taxon>Florideophyceae</taxon>
        <taxon>Rhodymeniophycidae</taxon>
        <taxon>Gigartinales</taxon>
        <taxon>Gigartinaceae</taxon>
        <taxon>Chondrus</taxon>
    </lineage>
</organism>
<dbReference type="Gramene" id="CDF41225">
    <property type="protein sequence ID" value="CDF41225"/>
    <property type="gene ID" value="CHC_T00007757001"/>
</dbReference>
<dbReference type="Proteomes" id="UP000012073">
    <property type="component" value="Unassembled WGS sequence"/>
</dbReference>